<proteinExistence type="predicted"/>
<dbReference type="Pfam" id="PF21730">
    <property type="entry name" value="Vma22_CCDC115"/>
    <property type="match status" value="1"/>
</dbReference>
<feature type="region of interest" description="Disordered" evidence="2">
    <location>
        <begin position="1"/>
        <end position="25"/>
    </location>
</feature>
<feature type="compositionally biased region" description="Low complexity" evidence="2">
    <location>
        <begin position="113"/>
        <end position="124"/>
    </location>
</feature>
<organism evidence="3 4">
    <name type="scientific">Rhynchospora pubera</name>
    <dbReference type="NCBI Taxonomy" id="906938"/>
    <lineage>
        <taxon>Eukaryota</taxon>
        <taxon>Viridiplantae</taxon>
        <taxon>Streptophyta</taxon>
        <taxon>Embryophyta</taxon>
        <taxon>Tracheophyta</taxon>
        <taxon>Spermatophyta</taxon>
        <taxon>Magnoliopsida</taxon>
        <taxon>Liliopsida</taxon>
        <taxon>Poales</taxon>
        <taxon>Cyperaceae</taxon>
        <taxon>Cyperoideae</taxon>
        <taxon>Rhynchosporeae</taxon>
        <taxon>Rhynchospora</taxon>
    </lineage>
</organism>
<evidence type="ECO:0000313" key="3">
    <source>
        <dbReference type="EMBL" id="KAJ4805861.1"/>
    </source>
</evidence>
<dbReference type="InterPro" id="IPR040357">
    <property type="entry name" value="Vma22/CCDC115"/>
</dbReference>
<evidence type="ECO:0000256" key="1">
    <source>
        <dbReference type="ARBA" id="ARBA00093634"/>
    </source>
</evidence>
<sequence>MAEIESDQLQRASLDETKVKNEDEEEEECILQFLDSLDAYLTLVDSLSSSLRQGWFDLASARQSMGHTCISSKLFDHKVHSASTTINIMELDADNPSDPKPQFSLSKWATTKENPSSEVPNNSNLRHRAPTGVLEDGEKSNGTQVSSVVSNDVSLQLDIQKERSKSLTIFGGLVSPKLRTAQVSFETALDKIVEIANARSSMLSSFSQLQLNKKSSS</sequence>
<dbReference type="PANTHER" id="PTHR31996:SF2">
    <property type="entry name" value="COILED-COIL DOMAIN-CONTAINING PROTEIN 115"/>
    <property type="match status" value="1"/>
</dbReference>
<accession>A0AAV8GQK8</accession>
<keyword evidence="4" id="KW-1185">Reference proteome</keyword>
<protein>
    <recommendedName>
        <fullName evidence="1">Vacuolar ATPase assembly protein VMA22</fullName>
    </recommendedName>
</protein>
<dbReference type="Proteomes" id="UP001140206">
    <property type="component" value="Chromosome 1"/>
</dbReference>
<dbReference type="PANTHER" id="PTHR31996">
    <property type="entry name" value="COILED-COIL DOMAIN-CONTAINING PROTEIN 115"/>
    <property type="match status" value="1"/>
</dbReference>
<dbReference type="GO" id="GO:0070072">
    <property type="term" value="P:vacuolar proton-transporting V-type ATPase complex assembly"/>
    <property type="evidence" value="ECO:0007669"/>
    <property type="project" value="InterPro"/>
</dbReference>
<feature type="region of interest" description="Disordered" evidence="2">
    <location>
        <begin position="109"/>
        <end position="144"/>
    </location>
</feature>
<comment type="caution">
    <text evidence="3">The sequence shown here is derived from an EMBL/GenBank/DDBJ whole genome shotgun (WGS) entry which is preliminary data.</text>
</comment>
<dbReference type="AlphaFoldDB" id="A0AAV8GQK8"/>
<evidence type="ECO:0000313" key="4">
    <source>
        <dbReference type="Proteomes" id="UP001140206"/>
    </source>
</evidence>
<name>A0AAV8GQK8_9POAL</name>
<gene>
    <name evidence="3" type="ORF">LUZ62_018427</name>
</gene>
<evidence type="ECO:0000256" key="2">
    <source>
        <dbReference type="SAM" id="MobiDB-lite"/>
    </source>
</evidence>
<reference evidence="3" key="1">
    <citation type="submission" date="2022-08" db="EMBL/GenBank/DDBJ databases">
        <authorList>
            <person name="Marques A."/>
        </authorList>
    </citation>
    <scope>NUCLEOTIDE SEQUENCE</scope>
    <source>
        <strain evidence="3">RhyPub2mFocal</strain>
        <tissue evidence="3">Leaves</tissue>
    </source>
</reference>
<dbReference type="EMBL" id="JAMFTS010000001">
    <property type="protein sequence ID" value="KAJ4805861.1"/>
    <property type="molecule type" value="Genomic_DNA"/>
</dbReference>
<dbReference type="GO" id="GO:0051082">
    <property type="term" value="F:unfolded protein binding"/>
    <property type="evidence" value="ECO:0007669"/>
    <property type="project" value="TreeGrafter"/>
</dbReference>